<proteinExistence type="predicted"/>
<keyword evidence="2" id="KW-1185">Reference proteome</keyword>
<name>A0AC60P8R1_IXOPE</name>
<protein>
    <submittedName>
        <fullName evidence="1">Uncharacterized protein</fullName>
    </submittedName>
</protein>
<accession>A0AC60P8R1</accession>
<gene>
    <name evidence="1" type="ORF">HPB47_007041</name>
</gene>
<organism evidence="1 2">
    <name type="scientific">Ixodes persulcatus</name>
    <name type="common">Taiga tick</name>
    <dbReference type="NCBI Taxonomy" id="34615"/>
    <lineage>
        <taxon>Eukaryota</taxon>
        <taxon>Metazoa</taxon>
        <taxon>Ecdysozoa</taxon>
        <taxon>Arthropoda</taxon>
        <taxon>Chelicerata</taxon>
        <taxon>Arachnida</taxon>
        <taxon>Acari</taxon>
        <taxon>Parasitiformes</taxon>
        <taxon>Ixodida</taxon>
        <taxon>Ixodoidea</taxon>
        <taxon>Ixodidae</taxon>
        <taxon>Ixodinae</taxon>
        <taxon>Ixodes</taxon>
    </lineage>
</organism>
<comment type="caution">
    <text evidence="1">The sequence shown here is derived from an EMBL/GenBank/DDBJ whole genome shotgun (WGS) entry which is preliminary data.</text>
</comment>
<dbReference type="Proteomes" id="UP000805193">
    <property type="component" value="Unassembled WGS sequence"/>
</dbReference>
<dbReference type="EMBL" id="JABSTQ010011031">
    <property type="protein sequence ID" value="KAG0415781.1"/>
    <property type="molecule type" value="Genomic_DNA"/>
</dbReference>
<evidence type="ECO:0000313" key="1">
    <source>
        <dbReference type="EMBL" id="KAG0415781.1"/>
    </source>
</evidence>
<sequence length="218" mass="24620">MLPEQPWLACSPDGLMRYQGNTVVVKIKCPARCENAPIIDKKGKAVLEFINFQAGKLTLKKSHSFYTQLQLQLYIMNLSQAVFYPWSHLDHITTSMGKCRTQETRKCKFAGNRYTTTRLPTDTDAGISATAKKLGDITKEYKAPLENSTLQGNRIMDIAAERRLPPQQKAASPPLRREHSCLASSRSPTRSTARPWVKTPQADVVGSNFEQRRFAHLR</sequence>
<reference evidence="1 2" key="1">
    <citation type="journal article" date="2020" name="Cell">
        <title>Large-Scale Comparative Analyses of Tick Genomes Elucidate Their Genetic Diversity and Vector Capacities.</title>
        <authorList>
            <consortium name="Tick Genome and Microbiome Consortium (TIGMIC)"/>
            <person name="Jia N."/>
            <person name="Wang J."/>
            <person name="Shi W."/>
            <person name="Du L."/>
            <person name="Sun Y."/>
            <person name="Zhan W."/>
            <person name="Jiang J.F."/>
            <person name="Wang Q."/>
            <person name="Zhang B."/>
            <person name="Ji P."/>
            <person name="Bell-Sakyi L."/>
            <person name="Cui X.M."/>
            <person name="Yuan T.T."/>
            <person name="Jiang B.G."/>
            <person name="Yang W.F."/>
            <person name="Lam T.T."/>
            <person name="Chang Q.C."/>
            <person name="Ding S.J."/>
            <person name="Wang X.J."/>
            <person name="Zhu J.G."/>
            <person name="Ruan X.D."/>
            <person name="Zhao L."/>
            <person name="Wei J.T."/>
            <person name="Ye R.Z."/>
            <person name="Que T.C."/>
            <person name="Du C.H."/>
            <person name="Zhou Y.H."/>
            <person name="Cheng J.X."/>
            <person name="Dai P.F."/>
            <person name="Guo W.B."/>
            <person name="Han X.H."/>
            <person name="Huang E.J."/>
            <person name="Li L.F."/>
            <person name="Wei W."/>
            <person name="Gao Y.C."/>
            <person name="Liu J.Z."/>
            <person name="Shao H.Z."/>
            <person name="Wang X."/>
            <person name="Wang C.C."/>
            <person name="Yang T.C."/>
            <person name="Huo Q.B."/>
            <person name="Li W."/>
            <person name="Chen H.Y."/>
            <person name="Chen S.E."/>
            <person name="Zhou L.G."/>
            <person name="Ni X.B."/>
            <person name="Tian J.H."/>
            <person name="Sheng Y."/>
            <person name="Liu T."/>
            <person name="Pan Y.S."/>
            <person name="Xia L.Y."/>
            <person name="Li J."/>
            <person name="Zhao F."/>
            <person name="Cao W.C."/>
        </authorList>
    </citation>
    <scope>NUCLEOTIDE SEQUENCE [LARGE SCALE GENOMIC DNA]</scope>
    <source>
        <strain evidence="1">Iper-2018</strain>
    </source>
</reference>
<evidence type="ECO:0000313" key="2">
    <source>
        <dbReference type="Proteomes" id="UP000805193"/>
    </source>
</evidence>